<dbReference type="SMART" id="SM00322">
    <property type="entry name" value="KH"/>
    <property type="match status" value="3"/>
</dbReference>
<feature type="region of interest" description="Disordered" evidence="3">
    <location>
        <begin position="1"/>
        <end position="63"/>
    </location>
</feature>
<feature type="compositionally biased region" description="Basic and acidic residues" evidence="3">
    <location>
        <begin position="22"/>
        <end position="33"/>
    </location>
</feature>
<feature type="region of interest" description="Disordered" evidence="3">
    <location>
        <begin position="212"/>
        <end position="238"/>
    </location>
</feature>
<evidence type="ECO:0000259" key="4">
    <source>
        <dbReference type="SMART" id="SM00322"/>
    </source>
</evidence>
<dbReference type="AlphaFoldDB" id="A0A9W8IIY3"/>
<evidence type="ECO:0000256" key="1">
    <source>
        <dbReference type="ARBA" id="ARBA00022737"/>
    </source>
</evidence>
<feature type="compositionally biased region" description="Low complexity" evidence="3">
    <location>
        <begin position="85"/>
        <end position="95"/>
    </location>
</feature>
<keyword evidence="1" id="KW-0677">Repeat</keyword>
<name>A0A9W8IIY3_9FUNG</name>
<dbReference type="OrthoDB" id="5204190at2759"/>
<feature type="domain" description="K Homology" evidence="4">
    <location>
        <begin position="139"/>
        <end position="209"/>
    </location>
</feature>
<evidence type="ECO:0000256" key="3">
    <source>
        <dbReference type="SAM" id="MobiDB-lite"/>
    </source>
</evidence>
<feature type="compositionally biased region" description="Polar residues" evidence="3">
    <location>
        <begin position="419"/>
        <end position="430"/>
    </location>
</feature>
<dbReference type="SUPFAM" id="SSF54791">
    <property type="entry name" value="Eukaryotic type KH-domain (KH-domain type I)"/>
    <property type="match status" value="3"/>
</dbReference>
<accession>A0A9W8IIY3</accession>
<evidence type="ECO:0000313" key="5">
    <source>
        <dbReference type="EMBL" id="KAJ2851804.1"/>
    </source>
</evidence>
<dbReference type="EMBL" id="JANBUW010000008">
    <property type="protein sequence ID" value="KAJ2851804.1"/>
    <property type="molecule type" value="Genomic_DNA"/>
</dbReference>
<feature type="region of interest" description="Disordered" evidence="3">
    <location>
        <begin position="77"/>
        <end position="132"/>
    </location>
</feature>
<comment type="caution">
    <text evidence="5">The sequence shown here is derived from an EMBL/GenBank/DDBJ whole genome shotgun (WGS) entry which is preliminary data.</text>
</comment>
<dbReference type="InterPro" id="IPR036612">
    <property type="entry name" value="KH_dom_type_1_sf"/>
</dbReference>
<dbReference type="InterPro" id="IPR004087">
    <property type="entry name" value="KH_dom"/>
</dbReference>
<dbReference type="Pfam" id="PF00013">
    <property type="entry name" value="KH_1"/>
    <property type="match status" value="3"/>
</dbReference>
<protein>
    <recommendedName>
        <fullName evidence="4">K Homology domain-containing protein</fullName>
    </recommendedName>
</protein>
<evidence type="ECO:0000256" key="2">
    <source>
        <dbReference type="PROSITE-ProRule" id="PRU00117"/>
    </source>
</evidence>
<feature type="domain" description="K Homology" evidence="4">
    <location>
        <begin position="234"/>
        <end position="303"/>
    </location>
</feature>
<dbReference type="PROSITE" id="PS50084">
    <property type="entry name" value="KH_TYPE_1"/>
    <property type="match status" value="3"/>
</dbReference>
<proteinExistence type="predicted"/>
<sequence>MKEAHSPLSPKLSDSPGGSVAETHEAADNESLGKEAAQNAQSDAEPEAEPIYTMDPTGSKVDMDDALAKARAIAAKLGSMQRSSAAAATATATAAKPPMERRRSVSPDRSQPAKRSRSPSPLPPQRRDNRRRFDADVQMRPLLSFPVPSQLSGLIIGRNGNHLRSLEQRHGVRIQFDNADRRSVERQITIEGPVDSAESARRDILDFVARQDGPKPTKQQAMPAAAPPSRVVPGGGESSVMVPNGKVGLIIGRGGESIRDIQYSSGANVQVQPDSGQRDREIRLIGSPDQIEHARMRIMEIVSAEEPHRNPVQPAAHSRPQQFVEEFQIPADSVAIVIGRGGETIKFLQQSSGCRIQVLQGPQFSGPFRPVTISGEQQACLQARRMIEEKIDSAQERQRQGQFPSAGGYGQMGGPRGSANVQKPYNQSNMGYGGYGRSSDSRQWNQQQPQQQYYSPQQSYDTAQYGSYSGYQQQQQQPAAEQTQWTNQQAADYYSQYAASNPEYAQYADYYRKLAEKDPNGIVPSGN</sequence>
<feature type="region of interest" description="Disordered" evidence="3">
    <location>
        <begin position="393"/>
        <end position="484"/>
    </location>
</feature>
<reference evidence="5" key="1">
    <citation type="submission" date="2022-07" db="EMBL/GenBank/DDBJ databases">
        <title>Phylogenomic reconstructions and comparative analyses of Kickxellomycotina fungi.</title>
        <authorList>
            <person name="Reynolds N.K."/>
            <person name="Stajich J.E."/>
            <person name="Barry K."/>
            <person name="Grigoriev I.V."/>
            <person name="Crous P."/>
            <person name="Smith M.E."/>
        </authorList>
    </citation>
    <scope>NUCLEOTIDE SEQUENCE</scope>
    <source>
        <strain evidence="5">NRRL 1566</strain>
    </source>
</reference>
<feature type="compositionally biased region" description="Gly residues" evidence="3">
    <location>
        <begin position="407"/>
        <end position="416"/>
    </location>
</feature>
<dbReference type="Proteomes" id="UP001139887">
    <property type="component" value="Unassembled WGS sequence"/>
</dbReference>
<keyword evidence="6" id="KW-1185">Reference proteome</keyword>
<evidence type="ECO:0000313" key="6">
    <source>
        <dbReference type="Proteomes" id="UP001139887"/>
    </source>
</evidence>
<gene>
    <name evidence="5" type="ORF">IWW36_000765</name>
</gene>
<dbReference type="InterPro" id="IPR004088">
    <property type="entry name" value="KH_dom_type_1"/>
</dbReference>
<dbReference type="PANTHER" id="PTHR10288">
    <property type="entry name" value="KH DOMAIN CONTAINING RNA BINDING PROTEIN"/>
    <property type="match status" value="1"/>
</dbReference>
<dbReference type="Gene3D" id="3.30.1370.10">
    <property type="entry name" value="K Homology domain, type 1"/>
    <property type="match status" value="3"/>
</dbReference>
<feature type="compositionally biased region" description="Low complexity" evidence="3">
    <location>
        <begin position="446"/>
        <end position="477"/>
    </location>
</feature>
<dbReference type="CDD" id="cd00105">
    <property type="entry name" value="KH-I"/>
    <property type="match status" value="1"/>
</dbReference>
<organism evidence="5 6">
    <name type="scientific">Coemansia brasiliensis</name>
    <dbReference type="NCBI Taxonomy" id="2650707"/>
    <lineage>
        <taxon>Eukaryota</taxon>
        <taxon>Fungi</taxon>
        <taxon>Fungi incertae sedis</taxon>
        <taxon>Zoopagomycota</taxon>
        <taxon>Kickxellomycotina</taxon>
        <taxon>Kickxellomycetes</taxon>
        <taxon>Kickxellales</taxon>
        <taxon>Kickxellaceae</taxon>
        <taxon>Coemansia</taxon>
    </lineage>
</organism>
<feature type="domain" description="K Homology" evidence="4">
    <location>
        <begin position="321"/>
        <end position="392"/>
    </location>
</feature>
<keyword evidence="2" id="KW-0694">RNA-binding</keyword>
<dbReference type="GO" id="GO:0003723">
    <property type="term" value="F:RNA binding"/>
    <property type="evidence" value="ECO:0007669"/>
    <property type="project" value="UniProtKB-UniRule"/>
</dbReference>